<sequence length="339" mass="37537">MIRANTESTVRSPAPTAAPTGVPPDGDRRENGLARAAWRRCPPLMLVLPAFPSLADASILLLLFVSLFGFHSCSVFLRVKLMGRPLSGSAKGPNWTPLSDLDVDHLYLVARWWKSTSISSLASSLPGHEWVPFPNGMNVGFVMLTSNRDGSNFSGQGKWSGLWWMLRNRGSTFQPLGIRYPWYSTSSTASLKVKERMDATLIVSWMTRLVIFIRRVSAHDSGSPDASFSLAICSCSSVTALRTAGWSPRNLTIQVRTLAVVSRAAKMTPMTLSAIWASVRASRPSTNDPSRSFPRCRSRRAEMMWATMAPSLFRAFMALWNRVPGRFTGIELYPFSSVR</sequence>
<proteinExistence type="predicted"/>
<protein>
    <submittedName>
        <fullName evidence="2">Os02g0703700 protein</fullName>
    </submittedName>
</protein>
<reference evidence="3" key="1">
    <citation type="journal article" date="2005" name="Nature">
        <title>The map-based sequence of the rice genome.</title>
        <authorList>
            <consortium name="International rice genome sequencing project (IRGSP)"/>
            <person name="Matsumoto T."/>
            <person name="Wu J."/>
            <person name="Kanamori H."/>
            <person name="Katayose Y."/>
            <person name="Fujisawa M."/>
            <person name="Namiki N."/>
            <person name="Mizuno H."/>
            <person name="Yamamoto K."/>
            <person name="Antonio B.A."/>
            <person name="Baba T."/>
            <person name="Sakata K."/>
            <person name="Nagamura Y."/>
            <person name="Aoki H."/>
            <person name="Arikawa K."/>
            <person name="Arita K."/>
            <person name="Bito T."/>
            <person name="Chiden Y."/>
            <person name="Fujitsuka N."/>
            <person name="Fukunaka R."/>
            <person name="Hamada M."/>
            <person name="Harada C."/>
            <person name="Hayashi A."/>
            <person name="Hijishita S."/>
            <person name="Honda M."/>
            <person name="Hosokawa S."/>
            <person name="Ichikawa Y."/>
            <person name="Idonuma A."/>
            <person name="Iijima M."/>
            <person name="Ikeda M."/>
            <person name="Ikeno M."/>
            <person name="Ito K."/>
            <person name="Ito S."/>
            <person name="Ito T."/>
            <person name="Ito Y."/>
            <person name="Ito Y."/>
            <person name="Iwabuchi A."/>
            <person name="Kamiya K."/>
            <person name="Karasawa W."/>
            <person name="Kurita K."/>
            <person name="Katagiri S."/>
            <person name="Kikuta A."/>
            <person name="Kobayashi H."/>
            <person name="Kobayashi N."/>
            <person name="Machita K."/>
            <person name="Maehara T."/>
            <person name="Masukawa M."/>
            <person name="Mizubayashi T."/>
            <person name="Mukai Y."/>
            <person name="Nagasaki H."/>
            <person name="Nagata Y."/>
            <person name="Naito S."/>
            <person name="Nakashima M."/>
            <person name="Nakama Y."/>
            <person name="Nakamichi Y."/>
            <person name="Nakamura M."/>
            <person name="Meguro A."/>
            <person name="Negishi M."/>
            <person name="Ohta I."/>
            <person name="Ohta T."/>
            <person name="Okamoto M."/>
            <person name="Ono N."/>
            <person name="Saji S."/>
            <person name="Sakaguchi M."/>
            <person name="Sakai K."/>
            <person name="Shibata M."/>
            <person name="Shimokawa T."/>
            <person name="Song J."/>
            <person name="Takazaki Y."/>
            <person name="Terasawa K."/>
            <person name="Tsugane M."/>
            <person name="Tsuji K."/>
            <person name="Ueda S."/>
            <person name="Waki K."/>
            <person name="Yamagata H."/>
            <person name="Yamamoto M."/>
            <person name="Yamamoto S."/>
            <person name="Yamane H."/>
            <person name="Yoshiki S."/>
            <person name="Yoshihara R."/>
            <person name="Yukawa K."/>
            <person name="Zhong H."/>
            <person name="Yano M."/>
            <person name="Yuan Q."/>
            <person name="Ouyang S."/>
            <person name="Liu J."/>
            <person name="Jones K.M."/>
            <person name="Gansberger K."/>
            <person name="Moffat K."/>
            <person name="Hill J."/>
            <person name="Bera J."/>
            <person name="Fadrosh D."/>
            <person name="Jin S."/>
            <person name="Johri S."/>
            <person name="Kim M."/>
            <person name="Overton L."/>
            <person name="Reardon M."/>
            <person name="Tsitrin T."/>
            <person name="Vuong H."/>
            <person name="Weaver B."/>
            <person name="Ciecko A."/>
            <person name="Tallon L."/>
            <person name="Jackson J."/>
            <person name="Pai G."/>
            <person name="Aken S.V."/>
            <person name="Utterback T."/>
            <person name="Reidmuller S."/>
            <person name="Feldblyum T."/>
            <person name="Hsiao J."/>
            <person name="Zismann V."/>
            <person name="Iobst S."/>
            <person name="de Vazeille A.R."/>
            <person name="Buell C.R."/>
            <person name="Ying K."/>
            <person name="Li Y."/>
            <person name="Lu T."/>
            <person name="Huang Y."/>
            <person name="Zhao Q."/>
            <person name="Feng Q."/>
            <person name="Zhang L."/>
            <person name="Zhu J."/>
            <person name="Weng Q."/>
            <person name="Mu J."/>
            <person name="Lu Y."/>
            <person name="Fan D."/>
            <person name="Liu Y."/>
            <person name="Guan J."/>
            <person name="Zhang Y."/>
            <person name="Yu S."/>
            <person name="Liu X."/>
            <person name="Zhang Y."/>
            <person name="Hong G."/>
            <person name="Han B."/>
            <person name="Choisne N."/>
            <person name="Demange N."/>
            <person name="Orjeda G."/>
            <person name="Samain S."/>
            <person name="Cattolico L."/>
            <person name="Pelletier E."/>
            <person name="Couloux A."/>
            <person name="Segurens B."/>
            <person name="Wincker P."/>
            <person name="D'Hont A."/>
            <person name="Scarpelli C."/>
            <person name="Weissenbach J."/>
            <person name="Salanoubat M."/>
            <person name="Quetier F."/>
            <person name="Yu Y."/>
            <person name="Kim H.R."/>
            <person name="Rambo T."/>
            <person name="Currie J."/>
            <person name="Collura K."/>
            <person name="Luo M."/>
            <person name="Yang T."/>
            <person name="Ammiraju J.S.S."/>
            <person name="Engler F."/>
            <person name="Soderlund C."/>
            <person name="Wing R.A."/>
            <person name="Palmer L.E."/>
            <person name="de la Bastide M."/>
            <person name="Spiegel L."/>
            <person name="Nascimento L."/>
            <person name="Zutavern T."/>
            <person name="O'Shaughnessy A."/>
            <person name="Dike S."/>
            <person name="Dedhia N."/>
            <person name="Preston R."/>
            <person name="Balija V."/>
            <person name="McCombie W.R."/>
            <person name="Chow T."/>
            <person name="Chen H."/>
            <person name="Chung M."/>
            <person name="Chen C."/>
            <person name="Shaw J."/>
            <person name="Wu H."/>
            <person name="Hsiao K."/>
            <person name="Chao Y."/>
            <person name="Chu M."/>
            <person name="Cheng C."/>
            <person name="Hour A."/>
            <person name="Lee P."/>
            <person name="Lin S."/>
            <person name="Lin Y."/>
            <person name="Liou J."/>
            <person name="Liu S."/>
            <person name="Hsing Y."/>
            <person name="Raghuvanshi S."/>
            <person name="Mohanty A."/>
            <person name="Bharti A.K."/>
            <person name="Gaur A."/>
            <person name="Gupta V."/>
            <person name="Kumar D."/>
            <person name="Ravi V."/>
            <person name="Vij S."/>
            <person name="Kapur A."/>
            <person name="Khurana P."/>
            <person name="Khurana P."/>
            <person name="Khurana J.P."/>
            <person name="Tyagi A.K."/>
            <person name="Gaikwad K."/>
            <person name="Singh A."/>
            <person name="Dalal V."/>
            <person name="Srivastava S."/>
            <person name="Dixit A."/>
            <person name="Pal A.K."/>
            <person name="Ghazi I.A."/>
            <person name="Yadav M."/>
            <person name="Pandit A."/>
            <person name="Bhargava A."/>
            <person name="Sureshbabu K."/>
            <person name="Batra K."/>
            <person name="Sharma T.R."/>
            <person name="Mohapatra T."/>
            <person name="Singh N.K."/>
            <person name="Messing J."/>
            <person name="Nelson A.B."/>
            <person name="Fuks G."/>
            <person name="Kavchok S."/>
            <person name="Keizer G."/>
            <person name="Linton E."/>
            <person name="Llaca V."/>
            <person name="Song R."/>
            <person name="Tanyolac B."/>
            <person name="Young S."/>
            <person name="Ho-Il K."/>
            <person name="Hahn J.H."/>
            <person name="Sangsakoo G."/>
            <person name="Vanavichit A."/>
            <person name="de Mattos Luiz.A.T."/>
            <person name="Zimmer P.D."/>
            <person name="Malone G."/>
            <person name="Dellagostin O."/>
            <person name="de Oliveira A.C."/>
            <person name="Bevan M."/>
            <person name="Bancroft I."/>
            <person name="Minx P."/>
            <person name="Cordum H."/>
            <person name="Wilson R."/>
            <person name="Cheng Z."/>
            <person name="Jin W."/>
            <person name="Jiang J."/>
            <person name="Leong S.A."/>
            <person name="Iwama H."/>
            <person name="Gojobori T."/>
            <person name="Itoh T."/>
            <person name="Niimura Y."/>
            <person name="Fujii Y."/>
            <person name="Habara T."/>
            <person name="Sakai H."/>
            <person name="Sato Y."/>
            <person name="Wilson G."/>
            <person name="Kumar K."/>
            <person name="McCouch S."/>
            <person name="Juretic N."/>
            <person name="Hoen D."/>
            <person name="Wright S."/>
            <person name="Bruskiewich R."/>
            <person name="Bureau T."/>
            <person name="Miyao A."/>
            <person name="Hirochika H."/>
            <person name="Nishikawa T."/>
            <person name="Kadowaki K."/>
            <person name="Sugiura M."/>
            <person name="Burr B."/>
            <person name="Sasaki T."/>
        </authorList>
    </citation>
    <scope>NUCLEOTIDE SEQUENCE [LARGE SCALE GENOMIC DNA]</scope>
    <source>
        <strain evidence="3">cv. Nipponbare</strain>
    </source>
</reference>
<dbReference type="PaxDb" id="39947-A0A0P0VNR6"/>
<feature type="region of interest" description="Disordered" evidence="1">
    <location>
        <begin position="1"/>
        <end position="29"/>
    </location>
</feature>
<evidence type="ECO:0000256" key="1">
    <source>
        <dbReference type="SAM" id="MobiDB-lite"/>
    </source>
</evidence>
<reference evidence="2 3" key="3">
    <citation type="journal article" date="2013" name="Rice">
        <title>Improvement of the Oryza sativa Nipponbare reference genome using next generation sequence and optical map data.</title>
        <authorList>
            <person name="Kawahara Y."/>
            <person name="de la Bastide M."/>
            <person name="Hamilton J.P."/>
            <person name="Kanamori H."/>
            <person name="McCombie W.R."/>
            <person name="Ouyang S."/>
            <person name="Schwartz D.C."/>
            <person name="Tanaka T."/>
            <person name="Wu J."/>
            <person name="Zhou S."/>
            <person name="Childs K.L."/>
            <person name="Davidson R.M."/>
            <person name="Lin H."/>
            <person name="Quesada-Ocampo L."/>
            <person name="Vaillancourt B."/>
            <person name="Sakai H."/>
            <person name="Lee S.S."/>
            <person name="Kim J."/>
            <person name="Numa H."/>
            <person name="Itoh T."/>
            <person name="Buell C.R."/>
            <person name="Matsumoto T."/>
        </authorList>
    </citation>
    <scope>NUCLEOTIDE SEQUENCE [LARGE SCALE GENOMIC DNA]</scope>
    <source>
        <strain evidence="3">cv. Nipponbare</strain>
    </source>
</reference>
<accession>A0A0P0VNR6</accession>
<organism evidence="2 3">
    <name type="scientific">Oryza sativa subsp. japonica</name>
    <name type="common">Rice</name>
    <dbReference type="NCBI Taxonomy" id="39947"/>
    <lineage>
        <taxon>Eukaryota</taxon>
        <taxon>Viridiplantae</taxon>
        <taxon>Streptophyta</taxon>
        <taxon>Embryophyta</taxon>
        <taxon>Tracheophyta</taxon>
        <taxon>Spermatophyta</taxon>
        <taxon>Magnoliopsida</taxon>
        <taxon>Liliopsida</taxon>
        <taxon>Poales</taxon>
        <taxon>Poaceae</taxon>
        <taxon>BOP clade</taxon>
        <taxon>Oryzoideae</taxon>
        <taxon>Oryzeae</taxon>
        <taxon>Oryzinae</taxon>
        <taxon>Oryza</taxon>
        <taxon>Oryza sativa</taxon>
    </lineage>
</organism>
<name>A0A0P0VNR6_ORYSJ</name>
<gene>
    <name evidence="2" type="ordered locus">Os02g0703700</name>
    <name evidence="2" type="ORF">OSNPB_020703700</name>
</gene>
<evidence type="ECO:0000313" key="3">
    <source>
        <dbReference type="Proteomes" id="UP000059680"/>
    </source>
</evidence>
<reference evidence="2 3" key="2">
    <citation type="journal article" date="2013" name="Plant Cell Physiol.">
        <title>Rice Annotation Project Database (RAP-DB): an integrative and interactive database for rice genomics.</title>
        <authorList>
            <person name="Sakai H."/>
            <person name="Lee S.S."/>
            <person name="Tanaka T."/>
            <person name="Numa H."/>
            <person name="Kim J."/>
            <person name="Kawahara Y."/>
            <person name="Wakimoto H."/>
            <person name="Yang C.C."/>
            <person name="Iwamoto M."/>
            <person name="Abe T."/>
            <person name="Yamada Y."/>
            <person name="Muto A."/>
            <person name="Inokuchi H."/>
            <person name="Ikemura T."/>
            <person name="Matsumoto T."/>
            <person name="Sasaki T."/>
            <person name="Itoh T."/>
        </authorList>
    </citation>
    <scope>NUCLEOTIDE SEQUENCE [LARGE SCALE GENOMIC DNA]</scope>
    <source>
        <strain evidence="3">cv. Nipponbare</strain>
    </source>
</reference>
<evidence type="ECO:0000313" key="2">
    <source>
        <dbReference type="EMBL" id="BAS80495.1"/>
    </source>
</evidence>
<feature type="compositionally biased region" description="Polar residues" evidence="1">
    <location>
        <begin position="1"/>
        <end position="11"/>
    </location>
</feature>
<dbReference type="EMBL" id="AP014958">
    <property type="protein sequence ID" value="BAS80495.1"/>
    <property type="molecule type" value="Genomic_DNA"/>
</dbReference>
<dbReference type="InParanoid" id="A0A0P0VNR6"/>
<dbReference type="Gramene" id="Os02t0703700-00">
    <property type="protein sequence ID" value="Os02t0703700-00"/>
    <property type="gene ID" value="Os02g0703700"/>
</dbReference>
<dbReference type="AlphaFoldDB" id="A0A0P0VNR6"/>
<keyword evidence="3" id="KW-1185">Reference proteome</keyword>
<dbReference type="Proteomes" id="UP000059680">
    <property type="component" value="Chromosome 2"/>
</dbReference>